<feature type="transmembrane region" description="Helical" evidence="12">
    <location>
        <begin position="144"/>
        <end position="163"/>
    </location>
</feature>
<evidence type="ECO:0000256" key="10">
    <source>
        <dbReference type="ARBA" id="ARBA00023310"/>
    </source>
</evidence>
<keyword evidence="4" id="KW-0138">CF(0)</keyword>
<evidence type="ECO:0000256" key="9">
    <source>
        <dbReference type="ARBA" id="ARBA00023136"/>
    </source>
</evidence>
<evidence type="ECO:0000256" key="7">
    <source>
        <dbReference type="ARBA" id="ARBA00022989"/>
    </source>
</evidence>
<keyword evidence="8" id="KW-0406">Ion transport</keyword>
<keyword evidence="6" id="KW-0375">Hydrogen ion transport</keyword>
<evidence type="ECO:0000256" key="1">
    <source>
        <dbReference type="ARBA" id="ARBA00004141"/>
    </source>
</evidence>
<feature type="transmembrane region" description="Helical" evidence="12">
    <location>
        <begin position="56"/>
        <end position="75"/>
    </location>
</feature>
<dbReference type="InterPro" id="IPR035908">
    <property type="entry name" value="F0_ATP_A_sf"/>
</dbReference>
<dbReference type="PANTHER" id="PTHR11410:SF0">
    <property type="entry name" value="ATP SYNTHASE SUBUNIT A"/>
    <property type="match status" value="1"/>
</dbReference>
<evidence type="ECO:0000313" key="13">
    <source>
        <dbReference type="EMBL" id="AOT84259.1"/>
    </source>
</evidence>
<keyword evidence="3" id="KW-0813">Transport</keyword>
<feature type="transmembrane region" description="Helical" evidence="12">
    <location>
        <begin position="87"/>
        <end position="106"/>
    </location>
</feature>
<evidence type="ECO:0000256" key="4">
    <source>
        <dbReference type="ARBA" id="ARBA00022547"/>
    </source>
</evidence>
<evidence type="ECO:0000256" key="2">
    <source>
        <dbReference type="ARBA" id="ARBA00006810"/>
    </source>
</evidence>
<dbReference type="SUPFAM" id="SSF81336">
    <property type="entry name" value="F1F0 ATP synthase subunit A"/>
    <property type="match status" value="1"/>
</dbReference>
<dbReference type="AlphaFoldDB" id="A0A1P8C780"/>
<dbReference type="NCBIfam" id="TIGR01131">
    <property type="entry name" value="ATP_synt_6_or_A"/>
    <property type="match status" value="1"/>
</dbReference>
<proteinExistence type="inferred from homology"/>
<keyword evidence="5 12" id="KW-0812">Transmembrane</keyword>
<evidence type="ECO:0000256" key="5">
    <source>
        <dbReference type="ARBA" id="ARBA00022692"/>
    </source>
</evidence>
<evidence type="ECO:0000256" key="6">
    <source>
        <dbReference type="ARBA" id="ARBA00022781"/>
    </source>
</evidence>
<evidence type="ECO:0000256" key="12">
    <source>
        <dbReference type="SAM" id="Phobius"/>
    </source>
</evidence>
<feature type="transmembrane region" description="Helical" evidence="12">
    <location>
        <begin position="23"/>
        <end position="44"/>
    </location>
</feature>
<dbReference type="GO" id="GO:0046933">
    <property type="term" value="F:proton-transporting ATP synthase activity, rotational mechanism"/>
    <property type="evidence" value="ECO:0007669"/>
    <property type="project" value="TreeGrafter"/>
</dbReference>
<name>A0A1P8C780_9BILA</name>
<organism evidence="13">
    <name type="scientific">Xiphinema rivesi</name>
    <dbReference type="NCBI Taxonomy" id="70223"/>
    <lineage>
        <taxon>Eukaryota</taxon>
        <taxon>Metazoa</taxon>
        <taxon>Ecdysozoa</taxon>
        <taxon>Nematoda</taxon>
        <taxon>Enoplea</taxon>
        <taxon>Dorylaimia</taxon>
        <taxon>Dorylaimida</taxon>
        <taxon>Dorylaimina</taxon>
        <taxon>Longidoroidea</taxon>
        <taxon>Longidoridae</taxon>
        <taxon>Xiphinema</taxon>
    </lineage>
</organism>
<dbReference type="GO" id="GO:0005743">
    <property type="term" value="C:mitochondrial inner membrane"/>
    <property type="evidence" value="ECO:0007669"/>
    <property type="project" value="UniProtKB-SubCell"/>
</dbReference>
<keyword evidence="10" id="KW-0066">ATP synthesis</keyword>
<feature type="transmembrane region" description="Helical" evidence="12">
    <location>
        <begin position="169"/>
        <end position="199"/>
    </location>
</feature>
<evidence type="ECO:0000256" key="11">
    <source>
        <dbReference type="RuleBase" id="RU004450"/>
    </source>
</evidence>
<gene>
    <name evidence="13" type="primary">ATP6</name>
</gene>
<dbReference type="InterPro" id="IPR000568">
    <property type="entry name" value="ATP_synth_F0_asu"/>
</dbReference>
<geneLocation type="mitochondrion" evidence="13"/>
<keyword evidence="9 12" id="KW-0472">Membrane</keyword>
<reference evidence="13" key="1">
    <citation type="journal article" date="2017" name="Sci. Rep.">
        <title>Mitochondrial genome diversity in dagger and needle nematodes (Nematoda: Longidoridae).</title>
        <authorList>
            <person name="Palomares-Rius J.E."/>
            <person name="Cantalapiedra-Navarrete C."/>
            <person name="Archidona-Yuste A."/>
            <person name="Blok V.C."/>
            <person name="Castillo P."/>
        </authorList>
    </citation>
    <scope>NUCLEOTIDE SEQUENCE</scope>
    <source>
        <strain evidence="13">ISLA</strain>
    </source>
</reference>
<feature type="transmembrane region" description="Helical" evidence="12">
    <location>
        <begin position="112"/>
        <end position="132"/>
    </location>
</feature>
<dbReference type="GeneID" id="31080150"/>
<dbReference type="PRINTS" id="PR00123">
    <property type="entry name" value="ATPASEA"/>
</dbReference>
<dbReference type="CTD" id="4508"/>
<dbReference type="EMBL" id="KU746820">
    <property type="protein sequence ID" value="AOT84259.1"/>
    <property type="molecule type" value="Genomic_DNA"/>
</dbReference>
<dbReference type="PANTHER" id="PTHR11410">
    <property type="entry name" value="ATP SYNTHASE SUBUNIT A"/>
    <property type="match status" value="1"/>
</dbReference>
<dbReference type="Gene3D" id="1.20.120.220">
    <property type="entry name" value="ATP synthase, F0 complex, subunit A"/>
    <property type="match status" value="1"/>
</dbReference>
<dbReference type="InterPro" id="IPR045083">
    <property type="entry name" value="ATP_synth_F0_asu_bact/mt"/>
</dbReference>
<evidence type="ECO:0000256" key="8">
    <source>
        <dbReference type="ARBA" id="ARBA00023065"/>
    </source>
</evidence>
<evidence type="ECO:0000256" key="3">
    <source>
        <dbReference type="ARBA" id="ARBA00022448"/>
    </source>
</evidence>
<dbReference type="Pfam" id="PF00119">
    <property type="entry name" value="ATP-synt_A"/>
    <property type="match status" value="1"/>
</dbReference>
<keyword evidence="13" id="KW-0496">Mitochondrion</keyword>
<comment type="similarity">
    <text evidence="2">Belongs to the ATPase A chain family.</text>
</comment>
<dbReference type="RefSeq" id="YP_009346449.1">
    <property type="nucleotide sequence ID" value="NC_033869.1"/>
</dbReference>
<protein>
    <recommendedName>
        <fullName evidence="11">ATP synthase subunit a</fullName>
    </recommendedName>
</protein>
<dbReference type="CDD" id="cd00310">
    <property type="entry name" value="ATP-synt_Fo_a_6"/>
    <property type="match status" value="1"/>
</dbReference>
<accession>A0A1P8C780</accession>
<keyword evidence="7 12" id="KW-1133">Transmembrane helix</keyword>
<dbReference type="GO" id="GO:0045259">
    <property type="term" value="C:proton-transporting ATP synthase complex"/>
    <property type="evidence" value="ECO:0007669"/>
    <property type="project" value="UniProtKB-KW"/>
</dbReference>
<comment type="subcellular location">
    <subcellularLocation>
        <location evidence="1">Membrane</location>
        <topology evidence="1">Multi-pass membrane protein</topology>
    </subcellularLocation>
    <subcellularLocation>
        <location evidence="11">Mitochondrion inner membrane</location>
        <topology evidence="11">Multi-pass membrane protein</topology>
    </subcellularLocation>
</comment>
<sequence length="205" mass="23221">MTTLFNVFCPVMCSFKLTSSQSLFLFFTSMFCLLFLFTFSFEALIPMGELLFPMEFSSFVFLFVFVLLLMFNLISLTLSSYTVTTTLSFNLFLGFTYWTASILLFTSFKPHSFSSLLPLGSPLLLSPFLCMIELVSISARPVTLCFRLLANMCAGHVILGLIFKANWGMWLLGLPLMTLEILVAFIQAFVFSMLISVYFQEAVSH</sequence>